<comment type="caution">
    <text evidence="2">The sequence shown here is derived from an EMBL/GenBank/DDBJ whole genome shotgun (WGS) entry which is preliminary data.</text>
</comment>
<evidence type="ECO:0000313" key="2">
    <source>
        <dbReference type="EMBL" id="RWA11657.1"/>
    </source>
</evidence>
<feature type="compositionally biased region" description="Basic and acidic residues" evidence="1">
    <location>
        <begin position="38"/>
        <end position="51"/>
    </location>
</feature>
<dbReference type="AlphaFoldDB" id="A0A439DB70"/>
<protein>
    <submittedName>
        <fullName evidence="2">Uncharacterized protein</fullName>
    </submittedName>
</protein>
<reference evidence="2 3" key="1">
    <citation type="submission" date="2018-12" db="EMBL/GenBank/DDBJ databases">
        <title>Draft genome sequence of Xylaria grammica IHI A82.</title>
        <authorList>
            <person name="Buettner E."/>
            <person name="Kellner H."/>
        </authorList>
    </citation>
    <scope>NUCLEOTIDE SEQUENCE [LARGE SCALE GENOMIC DNA]</scope>
    <source>
        <strain evidence="2 3">IHI A82</strain>
    </source>
</reference>
<feature type="region of interest" description="Disordered" evidence="1">
    <location>
        <begin position="1"/>
        <end position="77"/>
    </location>
</feature>
<evidence type="ECO:0000256" key="1">
    <source>
        <dbReference type="SAM" id="MobiDB-lite"/>
    </source>
</evidence>
<evidence type="ECO:0000313" key="3">
    <source>
        <dbReference type="Proteomes" id="UP000286045"/>
    </source>
</evidence>
<accession>A0A439DB70</accession>
<proteinExistence type="predicted"/>
<feature type="compositionally biased region" description="Low complexity" evidence="1">
    <location>
        <begin position="7"/>
        <end position="31"/>
    </location>
</feature>
<gene>
    <name evidence="2" type="ORF">EKO27_g3443</name>
</gene>
<dbReference type="Proteomes" id="UP000286045">
    <property type="component" value="Unassembled WGS sequence"/>
</dbReference>
<dbReference type="EMBL" id="RYZI01000073">
    <property type="protein sequence ID" value="RWA11657.1"/>
    <property type="molecule type" value="Genomic_DNA"/>
</dbReference>
<sequence>MPHESKTSSSTARDSSSRSSSSRAMGASWLSESSRYADSSDRFFVDGRSDRSGSQASMARKLKEWDTTWAKASSSRR</sequence>
<organism evidence="2 3">
    <name type="scientific">Xylaria grammica</name>
    <dbReference type="NCBI Taxonomy" id="363999"/>
    <lineage>
        <taxon>Eukaryota</taxon>
        <taxon>Fungi</taxon>
        <taxon>Dikarya</taxon>
        <taxon>Ascomycota</taxon>
        <taxon>Pezizomycotina</taxon>
        <taxon>Sordariomycetes</taxon>
        <taxon>Xylariomycetidae</taxon>
        <taxon>Xylariales</taxon>
        <taxon>Xylariaceae</taxon>
        <taxon>Xylaria</taxon>
    </lineage>
</organism>
<name>A0A439DB70_9PEZI</name>
<keyword evidence="3" id="KW-1185">Reference proteome</keyword>